<dbReference type="Proteomes" id="UP001629953">
    <property type="component" value="Unassembled WGS sequence"/>
</dbReference>
<feature type="transmembrane region" description="Helical" evidence="6">
    <location>
        <begin position="183"/>
        <end position="203"/>
    </location>
</feature>
<evidence type="ECO:0000313" key="9">
    <source>
        <dbReference type="Proteomes" id="UP001629953"/>
    </source>
</evidence>
<feature type="domain" description="EamA" evidence="7">
    <location>
        <begin position="156"/>
        <end position="286"/>
    </location>
</feature>
<dbReference type="InterPro" id="IPR000620">
    <property type="entry name" value="EamA_dom"/>
</dbReference>
<keyword evidence="3 6" id="KW-0812">Transmembrane</keyword>
<dbReference type="RefSeq" id="WP_408624561.1">
    <property type="nucleotide sequence ID" value="NZ_JBEQCT010000007.1"/>
</dbReference>
<accession>A0ABW9G9T7</accession>
<evidence type="ECO:0000256" key="6">
    <source>
        <dbReference type="SAM" id="Phobius"/>
    </source>
</evidence>
<dbReference type="EMBL" id="JBEQCT010000007">
    <property type="protein sequence ID" value="MFM2486277.1"/>
    <property type="molecule type" value="Genomic_DNA"/>
</dbReference>
<feature type="transmembrane region" description="Helical" evidence="6">
    <location>
        <begin position="249"/>
        <end position="266"/>
    </location>
</feature>
<evidence type="ECO:0000259" key="7">
    <source>
        <dbReference type="Pfam" id="PF00892"/>
    </source>
</evidence>
<proteinExistence type="predicted"/>
<feature type="transmembrane region" description="Helical" evidence="6">
    <location>
        <begin position="272"/>
        <end position="289"/>
    </location>
</feature>
<comment type="caution">
    <text evidence="8">The sequence shown here is derived from an EMBL/GenBank/DDBJ whole genome shotgun (WGS) entry which is preliminary data.</text>
</comment>
<keyword evidence="2" id="KW-1003">Cell membrane</keyword>
<feature type="transmembrane region" description="Helical" evidence="6">
    <location>
        <begin position="215"/>
        <end position="237"/>
    </location>
</feature>
<evidence type="ECO:0000256" key="4">
    <source>
        <dbReference type="ARBA" id="ARBA00022989"/>
    </source>
</evidence>
<feature type="transmembrane region" description="Helical" evidence="6">
    <location>
        <begin position="104"/>
        <end position="121"/>
    </location>
</feature>
<evidence type="ECO:0000256" key="1">
    <source>
        <dbReference type="ARBA" id="ARBA00004651"/>
    </source>
</evidence>
<feature type="transmembrane region" description="Helical" evidence="6">
    <location>
        <begin position="7"/>
        <end position="29"/>
    </location>
</feature>
<protein>
    <submittedName>
        <fullName evidence="8">DMT family transporter</fullName>
    </submittedName>
</protein>
<feature type="domain" description="EamA" evidence="7">
    <location>
        <begin position="7"/>
        <end position="142"/>
    </location>
</feature>
<evidence type="ECO:0000313" key="8">
    <source>
        <dbReference type="EMBL" id="MFM2486277.1"/>
    </source>
</evidence>
<organism evidence="8 9">
    <name type="scientific">Celerinatantimonas yamalensis</name>
    <dbReference type="NCBI Taxonomy" id="559956"/>
    <lineage>
        <taxon>Bacteria</taxon>
        <taxon>Pseudomonadati</taxon>
        <taxon>Pseudomonadota</taxon>
        <taxon>Gammaproteobacteria</taxon>
        <taxon>Celerinatantimonadaceae</taxon>
        <taxon>Celerinatantimonas</taxon>
    </lineage>
</organism>
<feature type="transmembrane region" description="Helical" evidence="6">
    <location>
        <begin position="154"/>
        <end position="174"/>
    </location>
</feature>
<name>A0ABW9G9T7_9GAMM</name>
<dbReference type="PANTHER" id="PTHR32322">
    <property type="entry name" value="INNER MEMBRANE TRANSPORTER"/>
    <property type="match status" value="1"/>
</dbReference>
<gene>
    <name evidence="8" type="ORF">ABUE30_14605</name>
</gene>
<feature type="transmembrane region" description="Helical" evidence="6">
    <location>
        <begin position="70"/>
        <end position="92"/>
    </location>
</feature>
<evidence type="ECO:0000256" key="5">
    <source>
        <dbReference type="ARBA" id="ARBA00023136"/>
    </source>
</evidence>
<feature type="transmembrane region" description="Helical" evidence="6">
    <location>
        <begin position="128"/>
        <end position="148"/>
    </location>
</feature>
<reference evidence="8 9" key="1">
    <citation type="journal article" date="2013" name="Int. J. Syst. Evol. Microbiol.">
        <title>Celerinatantimonas yamalensis sp. nov., a cold-adapted diazotrophic bacterium from a cold permafrost brine.</title>
        <authorList>
            <person name="Shcherbakova V."/>
            <person name="Chuvilskaya N."/>
            <person name="Rivkina E."/>
            <person name="Demidov N."/>
            <person name="Uchaeva V."/>
            <person name="Suetin S."/>
            <person name="Suzina N."/>
            <person name="Gilichinsky D."/>
        </authorList>
    </citation>
    <scope>NUCLEOTIDE SEQUENCE [LARGE SCALE GENOMIC DNA]</scope>
    <source>
        <strain evidence="8 9">C7</strain>
    </source>
</reference>
<dbReference type="SUPFAM" id="SSF103481">
    <property type="entry name" value="Multidrug resistance efflux transporter EmrE"/>
    <property type="match status" value="2"/>
</dbReference>
<feature type="transmembrane region" description="Helical" evidence="6">
    <location>
        <begin position="35"/>
        <end position="55"/>
    </location>
</feature>
<comment type="subcellular location">
    <subcellularLocation>
        <location evidence="1">Cell membrane</location>
        <topology evidence="1">Multi-pass membrane protein</topology>
    </subcellularLocation>
</comment>
<keyword evidence="9" id="KW-1185">Reference proteome</keyword>
<evidence type="ECO:0000256" key="2">
    <source>
        <dbReference type="ARBA" id="ARBA00022475"/>
    </source>
</evidence>
<keyword evidence="5 6" id="KW-0472">Membrane</keyword>
<dbReference type="InterPro" id="IPR037185">
    <property type="entry name" value="EmrE-like"/>
</dbReference>
<keyword evidence="4 6" id="KW-1133">Transmembrane helix</keyword>
<evidence type="ECO:0000256" key="3">
    <source>
        <dbReference type="ARBA" id="ARBA00022692"/>
    </source>
</evidence>
<sequence>MKQQSQAYLYGISAVLMWSTVATAFKLALRYLTPLQLMAIASLSSSVILTIILLLQGKLHLTKRYLRQHFRFYLLLGLINPFCYYLILFKAYELLPAQQAQPLNYTWAITLSLLAVPLLGHKLHRFDFAAMLLGYLGVVVIATQGNLLQLHFTSLPGVALALLSTLFWAGYWILNQRRKDDPIAGLLCSFILSLPITCIAMFVNEGFPTLHWQGLLGGIYVGCFEMGVTFACWVLALKKTEKTARISNLIFISPFLSLYLIAKFLGETIHPSTYFGLVLIIVGLLLQQYGNYWQIHRQHTSID</sequence>
<dbReference type="PANTHER" id="PTHR32322:SF18">
    <property type="entry name" value="S-ADENOSYLMETHIONINE_S-ADENOSYLHOMOCYSTEINE TRANSPORTER"/>
    <property type="match status" value="1"/>
</dbReference>
<dbReference type="InterPro" id="IPR050638">
    <property type="entry name" value="AA-Vitamin_Transporters"/>
</dbReference>
<dbReference type="Pfam" id="PF00892">
    <property type="entry name" value="EamA"/>
    <property type="match status" value="2"/>
</dbReference>